<name>A0ABU8MEM4_9PSEU</name>
<dbReference type="RefSeq" id="WP_337707171.1">
    <property type="nucleotide sequence ID" value="NZ_JBBEGM010000021.1"/>
</dbReference>
<gene>
    <name evidence="1" type="ORF">WCD58_31885</name>
</gene>
<comment type="caution">
    <text evidence="1">The sequence shown here is derived from an EMBL/GenBank/DDBJ whole genome shotgun (WGS) entry which is preliminary data.</text>
</comment>
<dbReference type="NCBIfam" id="TIGR04042">
    <property type="entry name" value="MSMEG_0570_fam"/>
    <property type="match status" value="1"/>
</dbReference>
<organism evidence="1 2">
    <name type="scientific">Actinomycetospora flava</name>
    <dbReference type="NCBI Taxonomy" id="3129232"/>
    <lineage>
        <taxon>Bacteria</taxon>
        <taxon>Bacillati</taxon>
        <taxon>Actinomycetota</taxon>
        <taxon>Actinomycetes</taxon>
        <taxon>Pseudonocardiales</taxon>
        <taxon>Pseudonocardiaceae</taxon>
        <taxon>Actinomycetospora</taxon>
    </lineage>
</organism>
<dbReference type="InterPro" id="IPR023846">
    <property type="entry name" value="CHP04042_MSMEG0570"/>
</dbReference>
<reference evidence="1 2" key="1">
    <citation type="submission" date="2024-03" db="EMBL/GenBank/DDBJ databases">
        <title>Actinomycetospora sp. OC33-EN07, a novel actinomycete isolated from wild orchid (Aerides multiflora).</title>
        <authorList>
            <person name="Suriyachadkun C."/>
        </authorList>
    </citation>
    <scope>NUCLEOTIDE SEQUENCE [LARGE SCALE GENOMIC DNA]</scope>
    <source>
        <strain evidence="1 2">OC33-EN07</strain>
    </source>
</reference>
<dbReference type="Proteomes" id="UP001369736">
    <property type="component" value="Unassembled WGS sequence"/>
</dbReference>
<accession>A0ABU8MEM4</accession>
<dbReference type="EMBL" id="JBBEGM010000021">
    <property type="protein sequence ID" value="MEJ2865795.1"/>
    <property type="molecule type" value="Genomic_DNA"/>
</dbReference>
<keyword evidence="2" id="KW-1185">Reference proteome</keyword>
<proteinExistence type="predicted"/>
<evidence type="ECO:0000313" key="2">
    <source>
        <dbReference type="Proteomes" id="UP001369736"/>
    </source>
</evidence>
<sequence length="93" mass="10151">MPEVHVRLRWPDGTARRYYSPSLVLTEHVTEGEDYATAELVARARVALTEASERVRAIYGLPCGRAAASLAAIERDADAHGTAGVVRVEGFDR</sequence>
<protein>
    <submittedName>
        <fullName evidence="1">MSMEG_0570 family nitrogen starvation response protein</fullName>
    </submittedName>
</protein>
<evidence type="ECO:0000313" key="1">
    <source>
        <dbReference type="EMBL" id="MEJ2865795.1"/>
    </source>
</evidence>